<keyword evidence="3" id="KW-1185">Reference proteome</keyword>
<dbReference type="EMBL" id="CADEAL010000594">
    <property type="protein sequence ID" value="CAB1422576.1"/>
    <property type="molecule type" value="Genomic_DNA"/>
</dbReference>
<sequence length="296" mass="31917">MLIIIQRLQPEDSELQEEENLSSTAPPPQEKLGRPAEFSAGLRSAQTQMNVFVNVTALLLRLRDSNLSRWSLTTHRIFVALRLHVAQFPLVRVLRPPHASLHSRALMDLLPPPASLYRYLPLAVAAQRVLWAGVDLRDTPLPEREPSFRVSGRGSSPGAGLHLPPSGRRAVKQRVRELGAAGLPALLAGLPALEPRVSHDSSGSRKTVPADSRRIQERFLGLGESSGSAPHSAPSILSLRPGQRVRVERLSTVRPQGTAGALHGNTAQLSTAQFPDSVPGKLLRTCTAASGPASPQ</sequence>
<accession>A0A9N7U235</accession>
<organism evidence="2 3">
    <name type="scientific">Pleuronectes platessa</name>
    <name type="common">European plaice</name>
    <dbReference type="NCBI Taxonomy" id="8262"/>
    <lineage>
        <taxon>Eukaryota</taxon>
        <taxon>Metazoa</taxon>
        <taxon>Chordata</taxon>
        <taxon>Craniata</taxon>
        <taxon>Vertebrata</taxon>
        <taxon>Euteleostomi</taxon>
        <taxon>Actinopterygii</taxon>
        <taxon>Neopterygii</taxon>
        <taxon>Teleostei</taxon>
        <taxon>Neoteleostei</taxon>
        <taxon>Acanthomorphata</taxon>
        <taxon>Carangaria</taxon>
        <taxon>Pleuronectiformes</taxon>
        <taxon>Pleuronectoidei</taxon>
        <taxon>Pleuronectidae</taxon>
        <taxon>Pleuronectes</taxon>
    </lineage>
</organism>
<feature type="compositionally biased region" description="Acidic residues" evidence="1">
    <location>
        <begin position="11"/>
        <end position="20"/>
    </location>
</feature>
<protein>
    <submittedName>
        <fullName evidence="2">Uncharacterized protein</fullName>
    </submittedName>
</protein>
<feature type="region of interest" description="Disordered" evidence="1">
    <location>
        <begin position="142"/>
        <end position="170"/>
    </location>
</feature>
<evidence type="ECO:0000256" key="1">
    <source>
        <dbReference type="SAM" id="MobiDB-lite"/>
    </source>
</evidence>
<gene>
    <name evidence="2" type="ORF">PLEPLA_LOCUS10492</name>
</gene>
<evidence type="ECO:0000313" key="3">
    <source>
        <dbReference type="Proteomes" id="UP001153269"/>
    </source>
</evidence>
<evidence type="ECO:0000313" key="2">
    <source>
        <dbReference type="EMBL" id="CAB1422576.1"/>
    </source>
</evidence>
<comment type="caution">
    <text evidence="2">The sequence shown here is derived from an EMBL/GenBank/DDBJ whole genome shotgun (WGS) entry which is preliminary data.</text>
</comment>
<name>A0A9N7U235_PLEPL</name>
<dbReference type="Proteomes" id="UP001153269">
    <property type="component" value="Unassembled WGS sequence"/>
</dbReference>
<feature type="region of interest" description="Disordered" evidence="1">
    <location>
        <begin position="9"/>
        <end position="34"/>
    </location>
</feature>
<reference evidence="2" key="1">
    <citation type="submission" date="2020-03" db="EMBL/GenBank/DDBJ databases">
        <authorList>
            <person name="Weist P."/>
        </authorList>
    </citation>
    <scope>NUCLEOTIDE SEQUENCE</scope>
</reference>
<proteinExistence type="predicted"/>
<dbReference type="AlphaFoldDB" id="A0A9N7U235"/>